<organism evidence="2 3">
    <name type="scientific">Elizabethkingia argenteiflava</name>
    <dbReference type="NCBI Taxonomy" id="2681556"/>
    <lineage>
        <taxon>Bacteria</taxon>
        <taxon>Pseudomonadati</taxon>
        <taxon>Bacteroidota</taxon>
        <taxon>Flavobacteriia</taxon>
        <taxon>Flavobacteriales</taxon>
        <taxon>Weeksellaceae</taxon>
        <taxon>Elizabethkingia</taxon>
    </lineage>
</organism>
<dbReference type="RefSeq" id="WP_166518554.1">
    <property type="nucleotide sequence ID" value="NZ_JAAABJ010000211.1"/>
</dbReference>
<dbReference type="EMBL" id="JAAABJ010000211">
    <property type="protein sequence ID" value="NAW50190.1"/>
    <property type="molecule type" value="Genomic_DNA"/>
</dbReference>
<evidence type="ECO:0000313" key="3">
    <source>
        <dbReference type="Proteomes" id="UP000553459"/>
    </source>
</evidence>
<dbReference type="Proteomes" id="UP000553459">
    <property type="component" value="Unassembled WGS sequence"/>
</dbReference>
<keyword evidence="3" id="KW-1185">Reference proteome</keyword>
<accession>A0A845PVQ3</accession>
<feature type="signal peptide" evidence="1">
    <location>
        <begin position="1"/>
        <end position="20"/>
    </location>
</feature>
<protein>
    <recommendedName>
        <fullName evidence="4">Outer membrane protein beta-barrel domain-containing protein</fullName>
    </recommendedName>
</protein>
<keyword evidence="1" id="KW-0732">Signal</keyword>
<reference evidence="2 3" key="1">
    <citation type="submission" date="2019-11" db="EMBL/GenBank/DDBJ databases">
        <title>Characterization of Elizabethkingia argenteiflava sp. nov., isolated from inner surface of Soybean Pods.</title>
        <authorList>
            <person name="Mo S."/>
        </authorList>
    </citation>
    <scope>NUCLEOTIDE SEQUENCE [LARGE SCALE GENOMIC DNA]</scope>
    <source>
        <strain evidence="2 3">YB22</strain>
    </source>
</reference>
<evidence type="ECO:0000256" key="1">
    <source>
        <dbReference type="SAM" id="SignalP"/>
    </source>
</evidence>
<comment type="caution">
    <text evidence="2">The sequence shown here is derived from an EMBL/GenBank/DDBJ whole genome shotgun (WGS) entry which is preliminary data.</text>
</comment>
<gene>
    <name evidence="2" type="ORF">GNY06_01895</name>
</gene>
<proteinExistence type="predicted"/>
<evidence type="ECO:0000313" key="2">
    <source>
        <dbReference type="EMBL" id="NAW50190.1"/>
    </source>
</evidence>
<dbReference type="AlphaFoldDB" id="A0A845PVQ3"/>
<sequence>MKVMKQIALAVGIFATGALSAQSANMRNMLKIGVNGGASTGGNTSASVGADIAYQNLLIPGFGLGVATGYNEFFGKNKTIGGKEIKYNDFGMIPVAALLRYYPAKLGFYGGVDLGYGFIVGKNEVAKEMENAPETPNGGFYFKPEIGYHNRDWNFFVRYTKVFTGSKGQVGDVKFNVGSVGAGVAYNIPLGK</sequence>
<feature type="chain" id="PRO_5032340489" description="Outer membrane protein beta-barrel domain-containing protein" evidence="1">
    <location>
        <begin position="21"/>
        <end position="192"/>
    </location>
</feature>
<evidence type="ECO:0008006" key="4">
    <source>
        <dbReference type="Google" id="ProtNLM"/>
    </source>
</evidence>
<name>A0A845PVQ3_9FLAO</name>